<dbReference type="Pfam" id="PF00005">
    <property type="entry name" value="ABC_tran"/>
    <property type="match status" value="1"/>
</dbReference>
<dbReference type="InterPro" id="IPR050166">
    <property type="entry name" value="ABC_transporter_ATP-bind"/>
</dbReference>
<evidence type="ECO:0000256" key="6">
    <source>
        <dbReference type="ARBA" id="ARBA00022840"/>
    </source>
</evidence>
<dbReference type="InterPro" id="IPR017871">
    <property type="entry name" value="ABC_transporter-like_CS"/>
</dbReference>
<reference evidence="9 10" key="1">
    <citation type="journal article" date="2024" name="Environ. Microbiol.">
        <title>Novel evolutionary insights on the interactions of the Holosporales (Alphaproteobacteria) with eukaryotic hosts from comparative genomics.</title>
        <authorList>
            <person name="Giovannini M."/>
            <person name="Petroni G."/>
            <person name="Castelli M."/>
        </authorList>
    </citation>
    <scope>NUCLEOTIDE SEQUENCE [LARGE SCALE GENOMIC DNA]</scope>
    <source>
        <strain evidence="9 10">US_Bl 15I1</strain>
    </source>
</reference>
<dbReference type="SUPFAM" id="SSF52540">
    <property type="entry name" value="P-loop containing nucleoside triphosphate hydrolases"/>
    <property type="match status" value="1"/>
</dbReference>
<dbReference type="RefSeq" id="WP_331256109.1">
    <property type="nucleotide sequence ID" value="NZ_CP133270.1"/>
</dbReference>
<evidence type="ECO:0000313" key="10">
    <source>
        <dbReference type="Proteomes" id="UP001330434"/>
    </source>
</evidence>
<organism evidence="9 10">
    <name type="scientific">Candidatus Bealeia paramacronuclearis</name>
    <dbReference type="NCBI Taxonomy" id="1921001"/>
    <lineage>
        <taxon>Bacteria</taxon>
        <taxon>Pseudomonadati</taxon>
        <taxon>Pseudomonadota</taxon>
        <taxon>Alphaproteobacteria</taxon>
        <taxon>Holosporales</taxon>
        <taxon>Holosporaceae</taxon>
        <taxon>Candidatus Bealeia</taxon>
    </lineage>
</organism>
<gene>
    <name evidence="9" type="ORF">Bealeia1_01541</name>
</gene>
<dbReference type="SMART" id="SM00382">
    <property type="entry name" value="AAA"/>
    <property type="match status" value="1"/>
</dbReference>
<keyword evidence="6 9" id="KW-0067">ATP-binding</keyword>
<dbReference type="PROSITE" id="PS00211">
    <property type="entry name" value="ABC_TRANSPORTER_1"/>
    <property type="match status" value="1"/>
</dbReference>
<sequence length="260" mass="28996">MLELKNITKTFSRGLYERHTLFQNLNLSVEREEFVVILGSNGSGKSTLLKLISGVIFPDTGKVLLRGRDFASLPLFKRAGSISRVVQDSLEGTIGEFTILENLELAFYRGKRAPFFSKPPQEKFLKKLQGLPLGLEEKLNQTLITLSGGQRQVVALLMATLGTPDLLLLDEHTSALDPKSAKDVMKFTNDLVSQEKVTTLMITHNLQDAVHYGDRLIMLHHGKIVLDVKNEEKSALTLPHLLALFHDLEDQDLVGEKSHA</sequence>
<dbReference type="EMBL" id="CP133270">
    <property type="protein sequence ID" value="WVX67342.1"/>
    <property type="molecule type" value="Genomic_DNA"/>
</dbReference>
<dbReference type="PROSITE" id="PS50893">
    <property type="entry name" value="ABC_TRANSPORTER_2"/>
    <property type="match status" value="1"/>
</dbReference>
<dbReference type="InterPro" id="IPR003593">
    <property type="entry name" value="AAA+_ATPase"/>
</dbReference>
<keyword evidence="4" id="KW-1003">Cell membrane</keyword>
<evidence type="ECO:0000256" key="3">
    <source>
        <dbReference type="ARBA" id="ARBA00022448"/>
    </source>
</evidence>
<comment type="similarity">
    <text evidence="2">Belongs to the ABC transporter superfamily.</text>
</comment>
<proteinExistence type="inferred from homology"/>
<keyword evidence="3" id="KW-0813">Transport</keyword>
<dbReference type="GO" id="GO:0005524">
    <property type="term" value="F:ATP binding"/>
    <property type="evidence" value="ECO:0007669"/>
    <property type="project" value="UniProtKB-KW"/>
</dbReference>
<protein>
    <submittedName>
        <fullName evidence="9">ABC transporter ATP-binding protein YxdL</fullName>
    </submittedName>
</protein>
<dbReference type="PANTHER" id="PTHR42788">
    <property type="entry name" value="TAURINE IMPORT ATP-BINDING PROTEIN-RELATED"/>
    <property type="match status" value="1"/>
</dbReference>
<evidence type="ECO:0000256" key="7">
    <source>
        <dbReference type="ARBA" id="ARBA00023136"/>
    </source>
</evidence>
<dbReference type="InterPro" id="IPR003439">
    <property type="entry name" value="ABC_transporter-like_ATP-bd"/>
</dbReference>
<feature type="domain" description="ABC transporter" evidence="8">
    <location>
        <begin position="2"/>
        <end position="246"/>
    </location>
</feature>
<evidence type="ECO:0000313" key="9">
    <source>
        <dbReference type="EMBL" id="WVX67342.1"/>
    </source>
</evidence>
<comment type="subcellular location">
    <subcellularLocation>
        <location evidence="1">Cell membrane</location>
        <topology evidence="1">Peripheral membrane protein</topology>
    </subcellularLocation>
</comment>
<evidence type="ECO:0000256" key="5">
    <source>
        <dbReference type="ARBA" id="ARBA00022741"/>
    </source>
</evidence>
<accession>A0ABZ2C570</accession>
<dbReference type="InterPro" id="IPR027417">
    <property type="entry name" value="P-loop_NTPase"/>
</dbReference>
<keyword evidence="7" id="KW-0472">Membrane</keyword>
<dbReference type="Proteomes" id="UP001330434">
    <property type="component" value="Chromosome"/>
</dbReference>
<evidence type="ECO:0000256" key="2">
    <source>
        <dbReference type="ARBA" id="ARBA00005417"/>
    </source>
</evidence>
<keyword evidence="10" id="KW-1185">Reference proteome</keyword>
<evidence type="ECO:0000256" key="4">
    <source>
        <dbReference type="ARBA" id="ARBA00022475"/>
    </source>
</evidence>
<dbReference type="PANTHER" id="PTHR42788:SF7">
    <property type="entry name" value="NITRATE ABC TRANSPORTER ATP-BINDING PROTEIN"/>
    <property type="match status" value="1"/>
</dbReference>
<dbReference type="Gene3D" id="3.40.50.300">
    <property type="entry name" value="P-loop containing nucleotide triphosphate hydrolases"/>
    <property type="match status" value="1"/>
</dbReference>
<keyword evidence="5" id="KW-0547">Nucleotide-binding</keyword>
<evidence type="ECO:0000256" key="1">
    <source>
        <dbReference type="ARBA" id="ARBA00004202"/>
    </source>
</evidence>
<evidence type="ECO:0000259" key="8">
    <source>
        <dbReference type="PROSITE" id="PS50893"/>
    </source>
</evidence>
<name>A0ABZ2C570_9PROT</name>